<keyword evidence="2" id="KW-0902">Two-component regulatory system</keyword>
<evidence type="ECO:0000256" key="5">
    <source>
        <dbReference type="ARBA" id="ARBA00023163"/>
    </source>
</evidence>
<sequence>MSTLLIIEDDVHIRGNLRLVLGLEGFRVIEAETGGEGLALALRGEADGILCDVMLPEIDGFEILARLRNAPAWRPVPFIFLSARADSASRQAGLALGASDYLTKPFALSEVISLVRRHVDKASP</sequence>
<organism evidence="8 9">
    <name type="scientific">Dechloromonas hankyongensis</name>
    <dbReference type="NCBI Taxonomy" id="2908002"/>
    <lineage>
        <taxon>Bacteria</taxon>
        <taxon>Pseudomonadati</taxon>
        <taxon>Pseudomonadota</taxon>
        <taxon>Betaproteobacteria</taxon>
        <taxon>Rhodocyclales</taxon>
        <taxon>Azonexaceae</taxon>
        <taxon>Dechloromonas</taxon>
    </lineage>
</organism>
<dbReference type="Pfam" id="PF00072">
    <property type="entry name" value="Response_reg"/>
    <property type="match status" value="1"/>
</dbReference>
<evidence type="ECO:0000256" key="3">
    <source>
        <dbReference type="ARBA" id="ARBA00023015"/>
    </source>
</evidence>
<dbReference type="PANTHER" id="PTHR48111:SF4">
    <property type="entry name" value="DNA-BINDING DUAL TRANSCRIPTIONAL REGULATOR OMPR"/>
    <property type="match status" value="1"/>
</dbReference>
<keyword evidence="1 6" id="KW-0597">Phosphoprotein</keyword>
<comment type="caution">
    <text evidence="8">The sequence shown here is derived from an EMBL/GenBank/DDBJ whole genome shotgun (WGS) entry which is preliminary data.</text>
</comment>
<evidence type="ECO:0000256" key="1">
    <source>
        <dbReference type="ARBA" id="ARBA00022553"/>
    </source>
</evidence>
<reference evidence="8" key="1">
    <citation type="submission" date="2022-01" db="EMBL/GenBank/DDBJ databases">
        <authorList>
            <person name="Jo J.-H."/>
            <person name="Im W.-T."/>
        </authorList>
    </citation>
    <scope>NUCLEOTIDE SEQUENCE</scope>
    <source>
        <strain evidence="8">XY25</strain>
    </source>
</reference>
<feature type="modified residue" description="4-aspartylphosphate" evidence="6">
    <location>
        <position position="52"/>
    </location>
</feature>
<evidence type="ECO:0000256" key="6">
    <source>
        <dbReference type="PROSITE-ProRule" id="PRU00169"/>
    </source>
</evidence>
<dbReference type="SMART" id="SM00448">
    <property type="entry name" value="REC"/>
    <property type="match status" value="1"/>
</dbReference>
<evidence type="ECO:0000313" key="8">
    <source>
        <dbReference type="EMBL" id="MCG2575449.1"/>
    </source>
</evidence>
<evidence type="ECO:0000256" key="2">
    <source>
        <dbReference type="ARBA" id="ARBA00023012"/>
    </source>
</evidence>
<dbReference type="SUPFAM" id="SSF52172">
    <property type="entry name" value="CheY-like"/>
    <property type="match status" value="1"/>
</dbReference>
<evidence type="ECO:0000259" key="7">
    <source>
        <dbReference type="PROSITE" id="PS50110"/>
    </source>
</evidence>
<evidence type="ECO:0000313" key="9">
    <source>
        <dbReference type="Proteomes" id="UP001165384"/>
    </source>
</evidence>
<name>A0ABS9JX21_9RHOO</name>
<dbReference type="InterPro" id="IPR011006">
    <property type="entry name" value="CheY-like_superfamily"/>
</dbReference>
<dbReference type="InterPro" id="IPR001789">
    <property type="entry name" value="Sig_transdc_resp-reg_receiver"/>
</dbReference>
<accession>A0ABS9JX21</accession>
<dbReference type="CDD" id="cd17574">
    <property type="entry name" value="REC_OmpR"/>
    <property type="match status" value="1"/>
</dbReference>
<keyword evidence="3" id="KW-0805">Transcription regulation</keyword>
<protein>
    <submittedName>
        <fullName evidence="8">Response regulator</fullName>
    </submittedName>
</protein>
<gene>
    <name evidence="8" type="ORF">LZ012_00410</name>
</gene>
<dbReference type="RefSeq" id="WP_275706389.1">
    <property type="nucleotide sequence ID" value="NZ_JAKLTN010000001.1"/>
</dbReference>
<evidence type="ECO:0000256" key="4">
    <source>
        <dbReference type="ARBA" id="ARBA00023125"/>
    </source>
</evidence>
<keyword evidence="4" id="KW-0238">DNA-binding</keyword>
<feature type="domain" description="Response regulatory" evidence="7">
    <location>
        <begin position="3"/>
        <end position="119"/>
    </location>
</feature>
<dbReference type="PANTHER" id="PTHR48111">
    <property type="entry name" value="REGULATOR OF RPOS"/>
    <property type="match status" value="1"/>
</dbReference>
<keyword evidence="5" id="KW-0804">Transcription</keyword>
<dbReference type="PROSITE" id="PS50110">
    <property type="entry name" value="RESPONSE_REGULATORY"/>
    <property type="match status" value="1"/>
</dbReference>
<dbReference type="Gene3D" id="3.40.50.2300">
    <property type="match status" value="1"/>
</dbReference>
<dbReference type="EMBL" id="JAKLTN010000001">
    <property type="protein sequence ID" value="MCG2575449.1"/>
    <property type="molecule type" value="Genomic_DNA"/>
</dbReference>
<keyword evidence="9" id="KW-1185">Reference proteome</keyword>
<proteinExistence type="predicted"/>
<dbReference type="InterPro" id="IPR039420">
    <property type="entry name" value="WalR-like"/>
</dbReference>
<dbReference type="Proteomes" id="UP001165384">
    <property type="component" value="Unassembled WGS sequence"/>
</dbReference>